<gene>
    <name evidence="10" type="ORF">P171DRAFT_505085</name>
</gene>
<dbReference type="AlphaFoldDB" id="A0A9P4U6L8"/>
<dbReference type="Proteomes" id="UP000799764">
    <property type="component" value="Unassembled WGS sequence"/>
</dbReference>
<dbReference type="InterPro" id="IPR050364">
    <property type="entry name" value="Cytochrome_P450_fung"/>
</dbReference>
<dbReference type="PANTHER" id="PTHR46300:SF1">
    <property type="entry name" value="P450, PUTATIVE (EUROFUNG)-RELATED"/>
    <property type="match status" value="1"/>
</dbReference>
<dbReference type="Pfam" id="PF00067">
    <property type="entry name" value="p450"/>
    <property type="match status" value="1"/>
</dbReference>
<dbReference type="GO" id="GO:0016705">
    <property type="term" value="F:oxidoreductase activity, acting on paired donors, with incorporation or reduction of molecular oxygen"/>
    <property type="evidence" value="ECO:0007669"/>
    <property type="project" value="InterPro"/>
</dbReference>
<evidence type="ECO:0000256" key="9">
    <source>
        <dbReference type="SAM" id="Phobius"/>
    </source>
</evidence>
<proteinExistence type="inferred from homology"/>
<comment type="similarity">
    <text evidence="2">Belongs to the cytochrome P450 family.</text>
</comment>
<feature type="transmembrane region" description="Helical" evidence="9">
    <location>
        <begin position="6"/>
        <end position="22"/>
    </location>
</feature>
<evidence type="ECO:0000256" key="6">
    <source>
        <dbReference type="ARBA" id="ARBA00023004"/>
    </source>
</evidence>
<dbReference type="Gene3D" id="1.10.630.10">
    <property type="entry name" value="Cytochrome P450"/>
    <property type="match status" value="1"/>
</dbReference>
<dbReference type="GO" id="GO:0004497">
    <property type="term" value="F:monooxygenase activity"/>
    <property type="evidence" value="ECO:0007669"/>
    <property type="project" value="UniProtKB-KW"/>
</dbReference>
<dbReference type="PANTHER" id="PTHR46300">
    <property type="entry name" value="P450, PUTATIVE (EUROFUNG)-RELATED-RELATED"/>
    <property type="match status" value="1"/>
</dbReference>
<keyword evidence="11" id="KW-1185">Reference proteome</keyword>
<dbReference type="GO" id="GO:0020037">
    <property type="term" value="F:heme binding"/>
    <property type="evidence" value="ECO:0007669"/>
    <property type="project" value="InterPro"/>
</dbReference>
<evidence type="ECO:0000256" key="4">
    <source>
        <dbReference type="ARBA" id="ARBA00022723"/>
    </source>
</evidence>
<evidence type="ECO:0000256" key="1">
    <source>
        <dbReference type="ARBA" id="ARBA00001971"/>
    </source>
</evidence>
<accession>A0A9P4U6L8</accession>
<keyword evidence="9" id="KW-1133">Transmembrane helix</keyword>
<evidence type="ECO:0000256" key="3">
    <source>
        <dbReference type="ARBA" id="ARBA00022617"/>
    </source>
</evidence>
<dbReference type="InterPro" id="IPR001128">
    <property type="entry name" value="Cyt_P450"/>
</dbReference>
<dbReference type="InterPro" id="IPR036396">
    <property type="entry name" value="Cyt_P450_sf"/>
</dbReference>
<evidence type="ECO:0000313" key="10">
    <source>
        <dbReference type="EMBL" id="KAF2438142.1"/>
    </source>
</evidence>
<keyword evidence="3 8" id="KW-0349">Heme</keyword>
<dbReference type="InterPro" id="IPR002401">
    <property type="entry name" value="Cyt_P450_E_grp-I"/>
</dbReference>
<feature type="binding site" description="axial binding residue" evidence="8">
    <location>
        <position position="421"/>
    </location>
    <ligand>
        <name>heme</name>
        <dbReference type="ChEBI" id="CHEBI:30413"/>
    </ligand>
    <ligandPart>
        <name>Fe</name>
        <dbReference type="ChEBI" id="CHEBI:18248"/>
    </ligandPart>
</feature>
<keyword evidence="6 8" id="KW-0408">Iron</keyword>
<evidence type="ECO:0000256" key="8">
    <source>
        <dbReference type="PIRSR" id="PIRSR602401-1"/>
    </source>
</evidence>
<comment type="cofactor">
    <cofactor evidence="1 8">
        <name>heme</name>
        <dbReference type="ChEBI" id="CHEBI:30413"/>
    </cofactor>
</comment>
<dbReference type="OrthoDB" id="1470350at2759"/>
<evidence type="ECO:0000256" key="5">
    <source>
        <dbReference type="ARBA" id="ARBA00023002"/>
    </source>
</evidence>
<keyword evidence="4 8" id="KW-0479">Metal-binding</keyword>
<keyword evidence="9" id="KW-0812">Transmembrane</keyword>
<dbReference type="SUPFAM" id="SSF48264">
    <property type="entry name" value="Cytochrome P450"/>
    <property type="match status" value="1"/>
</dbReference>
<dbReference type="GO" id="GO:0005506">
    <property type="term" value="F:iron ion binding"/>
    <property type="evidence" value="ECO:0007669"/>
    <property type="project" value="InterPro"/>
</dbReference>
<evidence type="ECO:0000256" key="2">
    <source>
        <dbReference type="ARBA" id="ARBA00010617"/>
    </source>
</evidence>
<dbReference type="CDD" id="cd11065">
    <property type="entry name" value="CYP64-like"/>
    <property type="match status" value="1"/>
</dbReference>
<reference evidence="10" key="1">
    <citation type="journal article" date="2020" name="Stud. Mycol.">
        <title>101 Dothideomycetes genomes: a test case for predicting lifestyles and emergence of pathogens.</title>
        <authorList>
            <person name="Haridas S."/>
            <person name="Albert R."/>
            <person name="Binder M."/>
            <person name="Bloem J."/>
            <person name="Labutti K."/>
            <person name="Salamov A."/>
            <person name="Andreopoulos B."/>
            <person name="Baker S."/>
            <person name="Barry K."/>
            <person name="Bills G."/>
            <person name="Bluhm B."/>
            <person name="Cannon C."/>
            <person name="Castanera R."/>
            <person name="Culley D."/>
            <person name="Daum C."/>
            <person name="Ezra D."/>
            <person name="Gonzalez J."/>
            <person name="Henrissat B."/>
            <person name="Kuo A."/>
            <person name="Liang C."/>
            <person name="Lipzen A."/>
            <person name="Lutzoni F."/>
            <person name="Magnuson J."/>
            <person name="Mondo S."/>
            <person name="Nolan M."/>
            <person name="Ohm R."/>
            <person name="Pangilinan J."/>
            <person name="Park H.-J."/>
            <person name="Ramirez L."/>
            <person name="Alfaro M."/>
            <person name="Sun H."/>
            <person name="Tritt A."/>
            <person name="Yoshinaga Y."/>
            <person name="Zwiers L.-H."/>
            <person name="Turgeon B."/>
            <person name="Goodwin S."/>
            <person name="Spatafora J."/>
            <person name="Crous P."/>
            <person name="Grigoriev I."/>
        </authorList>
    </citation>
    <scope>NUCLEOTIDE SEQUENCE</scope>
    <source>
        <strain evidence="10">CBS 690.94</strain>
    </source>
</reference>
<sequence>MTLNGYLFIATGIILLLIVISHRRRMRSKLPPGPHRLPIIGNTHQAPNSAPWLTFQKWIQQYGPLVSVDFGGTTVVLIGDYDIAKDLLDKRGNVYSARPRMVMAAELTCKEHHILIRQPDARYMLHQRLEAPVLSPRASTTYTPVQDMESKVLLHNFLRDYEVTKNCEIYAASIAYILTYGFRVVTNDEWQMDAARAVNDNFVRAAQPGAWVVDAFPVMKMLPACIAPFKKKAENFWRYETDLHLSNLREALNREGYNWCKDFVLAKEAKDMPEEELAWDLGVLADAAIETSNVFLQTFILACVAYPEFMTTARKEIDGLVGQHEPRMPEFADLENLPYIHAVVEEVFRWHHILPAGVAHATLKDDWYNGFFIPKGSTIVPVWKAMREDTKRYDEPLHFRPERWTGKNGQSNNWGYGRRICTGRHIAKNTITIAVARLLWAFDIKPANGDRIEVDDSMFTEGFVSHPKPFEAVFQPRSEAHREVIETAYDNAEKDVQSLMATVRYNQQQMGLKLRV</sequence>
<comment type="caution">
    <text evidence="10">The sequence shown here is derived from an EMBL/GenBank/DDBJ whole genome shotgun (WGS) entry which is preliminary data.</text>
</comment>
<dbReference type="EMBL" id="MU001513">
    <property type="protein sequence ID" value="KAF2438142.1"/>
    <property type="molecule type" value="Genomic_DNA"/>
</dbReference>
<dbReference type="PRINTS" id="PR00463">
    <property type="entry name" value="EP450I"/>
</dbReference>
<organism evidence="10 11">
    <name type="scientific">Karstenula rhodostoma CBS 690.94</name>
    <dbReference type="NCBI Taxonomy" id="1392251"/>
    <lineage>
        <taxon>Eukaryota</taxon>
        <taxon>Fungi</taxon>
        <taxon>Dikarya</taxon>
        <taxon>Ascomycota</taxon>
        <taxon>Pezizomycotina</taxon>
        <taxon>Dothideomycetes</taxon>
        <taxon>Pleosporomycetidae</taxon>
        <taxon>Pleosporales</taxon>
        <taxon>Massarineae</taxon>
        <taxon>Didymosphaeriaceae</taxon>
        <taxon>Karstenula</taxon>
    </lineage>
</organism>
<name>A0A9P4U6L8_9PLEO</name>
<keyword evidence="7" id="KW-0503">Monooxygenase</keyword>
<protein>
    <submittedName>
        <fullName evidence="10">Cytochrome P450</fullName>
    </submittedName>
</protein>
<evidence type="ECO:0000313" key="11">
    <source>
        <dbReference type="Proteomes" id="UP000799764"/>
    </source>
</evidence>
<keyword evidence="5" id="KW-0560">Oxidoreductase</keyword>
<evidence type="ECO:0000256" key="7">
    <source>
        <dbReference type="ARBA" id="ARBA00023033"/>
    </source>
</evidence>
<keyword evidence="9" id="KW-0472">Membrane</keyword>